<feature type="transmembrane region" description="Helical" evidence="1">
    <location>
        <begin position="64"/>
        <end position="87"/>
    </location>
</feature>
<keyword evidence="1" id="KW-0812">Transmembrane</keyword>
<keyword evidence="3" id="KW-1185">Reference proteome</keyword>
<dbReference type="AlphaFoldDB" id="A0A2P4TA97"/>
<evidence type="ECO:0000313" key="2">
    <source>
        <dbReference type="EMBL" id="POI33254.1"/>
    </source>
</evidence>
<dbReference type="EMBL" id="PPHD01003936">
    <property type="protein sequence ID" value="POI33254.1"/>
    <property type="molecule type" value="Genomic_DNA"/>
</dbReference>
<protein>
    <submittedName>
        <fullName evidence="2">Uncharacterized protein</fullName>
    </submittedName>
</protein>
<dbReference type="Proteomes" id="UP000237246">
    <property type="component" value="Unassembled WGS sequence"/>
</dbReference>
<accession>A0A2P4TA97</accession>
<comment type="caution">
    <text evidence="2">The sequence shown here is derived from an EMBL/GenBank/DDBJ whole genome shotgun (WGS) entry which is preliminary data.</text>
</comment>
<evidence type="ECO:0000256" key="1">
    <source>
        <dbReference type="SAM" id="Phobius"/>
    </source>
</evidence>
<gene>
    <name evidence="2" type="ORF">CIB84_002994</name>
</gene>
<organism evidence="2 3">
    <name type="scientific">Bambusicola thoracicus</name>
    <name type="common">Chinese bamboo-partridge</name>
    <name type="synonym">Perdix thoracica</name>
    <dbReference type="NCBI Taxonomy" id="9083"/>
    <lineage>
        <taxon>Eukaryota</taxon>
        <taxon>Metazoa</taxon>
        <taxon>Chordata</taxon>
        <taxon>Craniata</taxon>
        <taxon>Vertebrata</taxon>
        <taxon>Euteleostomi</taxon>
        <taxon>Archelosauria</taxon>
        <taxon>Archosauria</taxon>
        <taxon>Dinosauria</taxon>
        <taxon>Saurischia</taxon>
        <taxon>Theropoda</taxon>
        <taxon>Coelurosauria</taxon>
        <taxon>Aves</taxon>
        <taxon>Neognathae</taxon>
        <taxon>Galloanserae</taxon>
        <taxon>Galliformes</taxon>
        <taxon>Phasianidae</taxon>
        <taxon>Perdicinae</taxon>
        <taxon>Bambusicola</taxon>
    </lineage>
</organism>
<reference evidence="2 3" key="1">
    <citation type="submission" date="2018-01" db="EMBL/GenBank/DDBJ databases">
        <title>Comparison of the Chinese Bamboo Partridge and Red Junglefowl genome sequences highlights the importance of demography in genome evolution.</title>
        <authorList>
            <person name="Tiley G.P."/>
            <person name="Kimball R.T."/>
            <person name="Braun E.L."/>
            <person name="Burleigh J.G."/>
        </authorList>
    </citation>
    <scope>NUCLEOTIDE SEQUENCE [LARGE SCALE GENOMIC DNA]</scope>
    <source>
        <strain evidence="2">RTK389</strain>
        <tissue evidence="2">Blood</tissue>
    </source>
</reference>
<evidence type="ECO:0000313" key="3">
    <source>
        <dbReference type="Proteomes" id="UP000237246"/>
    </source>
</evidence>
<name>A0A2P4TA97_BAMTH</name>
<proteinExistence type="predicted"/>
<keyword evidence="1" id="KW-1133">Transmembrane helix</keyword>
<keyword evidence="1" id="KW-0472">Membrane</keyword>
<sequence length="89" mass="9759">MTLQASLRKFTLPLSIKATEPGLGISDLGFKQLLRTNEKPLAFLSLCHSFKAGCRSLSIMWNKVISLMPFSVHGTLISAGIYGHYFVTG</sequence>